<evidence type="ECO:0000313" key="2">
    <source>
        <dbReference type="Proteomes" id="UP000224634"/>
    </source>
</evidence>
<evidence type="ECO:0000313" key="1">
    <source>
        <dbReference type="EMBL" id="PGH15255.1"/>
    </source>
</evidence>
<name>A0A2B7Y233_POLH7</name>
<reference evidence="1 2" key="1">
    <citation type="submission" date="2017-10" db="EMBL/GenBank/DDBJ databases">
        <title>Comparative genomics in systemic dimorphic fungi from Ajellomycetaceae.</title>
        <authorList>
            <person name="Munoz J.F."/>
            <person name="Mcewen J.G."/>
            <person name="Clay O.K."/>
            <person name="Cuomo C.A."/>
        </authorList>
    </citation>
    <scope>NUCLEOTIDE SEQUENCE [LARGE SCALE GENOMIC DNA]</scope>
    <source>
        <strain evidence="1 2">UAMH7299</strain>
    </source>
</reference>
<accession>A0A2B7Y233</accession>
<proteinExistence type="predicted"/>
<protein>
    <recommendedName>
        <fullName evidence="3">Secreted protein</fullName>
    </recommendedName>
</protein>
<dbReference type="Proteomes" id="UP000224634">
    <property type="component" value="Unassembled WGS sequence"/>
</dbReference>
<comment type="caution">
    <text evidence="1">The sequence shown here is derived from an EMBL/GenBank/DDBJ whole genome shotgun (WGS) entry which is preliminary data.</text>
</comment>
<evidence type="ECO:0008006" key="3">
    <source>
        <dbReference type="Google" id="ProtNLM"/>
    </source>
</evidence>
<keyword evidence="2" id="KW-1185">Reference proteome</keyword>
<dbReference type="OrthoDB" id="4860686at2759"/>
<dbReference type="EMBL" id="PDNA01000084">
    <property type="protein sequence ID" value="PGH15255.1"/>
    <property type="molecule type" value="Genomic_DNA"/>
</dbReference>
<organism evidence="1 2">
    <name type="scientific">Polytolypa hystricis (strain UAMH7299)</name>
    <dbReference type="NCBI Taxonomy" id="1447883"/>
    <lineage>
        <taxon>Eukaryota</taxon>
        <taxon>Fungi</taxon>
        <taxon>Dikarya</taxon>
        <taxon>Ascomycota</taxon>
        <taxon>Pezizomycotina</taxon>
        <taxon>Eurotiomycetes</taxon>
        <taxon>Eurotiomycetidae</taxon>
        <taxon>Onygenales</taxon>
        <taxon>Onygenales incertae sedis</taxon>
        <taxon>Polytolypa</taxon>
    </lineage>
</organism>
<gene>
    <name evidence="1" type="ORF">AJ80_05608</name>
</gene>
<sequence length="169" mass="19316">MAGKPWLNLLSVIQAEIGYKVISDICWFLNGVSAREQRFLGYRTTTSTMHFKSILLTGLTVLTSSVVADKLVTVEGCDADLFVVCGLYYSDWHTGFGVYRVNAHDGCRDTDIPAMTSLCVDWDNSRGHFYFENQPRRCFTKTSTVRFTGDDCWGIECWRSEWYESPCTW</sequence>
<dbReference type="AlphaFoldDB" id="A0A2B7Y233"/>